<protein>
    <recommendedName>
        <fullName evidence="3">Autotransporter outer membrane beta-barrel domain-containing protein</fullName>
    </recommendedName>
</protein>
<gene>
    <name evidence="1" type="ORF">FHS81_000751</name>
</gene>
<name>A0A7W5Z2P1_9HYPH</name>
<sequence length="36" mass="4260">MQLFTQDQFEIRGEYKAQIGDRFLSHEASLRLGVKF</sequence>
<evidence type="ECO:0008006" key="3">
    <source>
        <dbReference type="Google" id="ProtNLM"/>
    </source>
</evidence>
<dbReference type="Proteomes" id="UP000537592">
    <property type="component" value="Unassembled WGS sequence"/>
</dbReference>
<comment type="caution">
    <text evidence="1">The sequence shown here is derived from an EMBL/GenBank/DDBJ whole genome shotgun (WGS) entry which is preliminary data.</text>
</comment>
<proteinExistence type="predicted"/>
<evidence type="ECO:0000313" key="2">
    <source>
        <dbReference type="Proteomes" id="UP000537592"/>
    </source>
</evidence>
<dbReference type="EMBL" id="JACICC010000001">
    <property type="protein sequence ID" value="MBB3808697.1"/>
    <property type="molecule type" value="Genomic_DNA"/>
</dbReference>
<organism evidence="1 2">
    <name type="scientific">Pseudochelatococcus contaminans</name>
    <dbReference type="NCBI Taxonomy" id="1538103"/>
    <lineage>
        <taxon>Bacteria</taxon>
        <taxon>Pseudomonadati</taxon>
        <taxon>Pseudomonadota</taxon>
        <taxon>Alphaproteobacteria</taxon>
        <taxon>Hyphomicrobiales</taxon>
        <taxon>Chelatococcaceae</taxon>
        <taxon>Pseudochelatococcus</taxon>
    </lineage>
</organism>
<dbReference type="AlphaFoldDB" id="A0A7W5Z2P1"/>
<accession>A0A7W5Z2P1</accession>
<keyword evidence="2" id="KW-1185">Reference proteome</keyword>
<reference evidence="1 2" key="1">
    <citation type="submission" date="2020-08" db="EMBL/GenBank/DDBJ databases">
        <title>Genomic Encyclopedia of Type Strains, Phase IV (KMG-IV): sequencing the most valuable type-strain genomes for metagenomic binning, comparative biology and taxonomic classification.</title>
        <authorList>
            <person name="Goeker M."/>
        </authorList>
    </citation>
    <scope>NUCLEOTIDE SEQUENCE [LARGE SCALE GENOMIC DNA]</scope>
    <source>
        <strain evidence="1 2">DSM 28760</strain>
    </source>
</reference>
<evidence type="ECO:0000313" key="1">
    <source>
        <dbReference type="EMBL" id="MBB3808697.1"/>
    </source>
</evidence>